<name>A0A7W2I8R7_9BURK</name>
<gene>
    <name evidence="1" type="ORF">H3H36_20980</name>
</gene>
<protein>
    <recommendedName>
        <fullName evidence="3">Lipoprotein</fullName>
    </recommendedName>
</protein>
<dbReference type="Proteomes" id="UP000566711">
    <property type="component" value="Unassembled WGS sequence"/>
</dbReference>
<dbReference type="RefSeq" id="WP_182220034.1">
    <property type="nucleotide sequence ID" value="NZ_JACEZS010000022.1"/>
</dbReference>
<evidence type="ECO:0000313" key="2">
    <source>
        <dbReference type="Proteomes" id="UP000566711"/>
    </source>
</evidence>
<organism evidence="1 2">
    <name type="scientific">Rugamonas fusca</name>
    <dbReference type="NCBI Taxonomy" id="2758568"/>
    <lineage>
        <taxon>Bacteria</taxon>
        <taxon>Pseudomonadati</taxon>
        <taxon>Pseudomonadota</taxon>
        <taxon>Betaproteobacteria</taxon>
        <taxon>Burkholderiales</taxon>
        <taxon>Oxalobacteraceae</taxon>
        <taxon>Telluria group</taxon>
        <taxon>Rugamonas</taxon>
    </lineage>
</organism>
<reference evidence="1 2" key="1">
    <citation type="submission" date="2020-07" db="EMBL/GenBank/DDBJ databases">
        <title>Novel species isolated from subtropical streams in China.</title>
        <authorList>
            <person name="Lu H."/>
        </authorList>
    </citation>
    <scope>NUCLEOTIDE SEQUENCE [LARGE SCALE GENOMIC DNA]</scope>
    <source>
        <strain evidence="1 2">FT3S</strain>
    </source>
</reference>
<dbReference type="PROSITE" id="PS51257">
    <property type="entry name" value="PROKAR_LIPOPROTEIN"/>
    <property type="match status" value="1"/>
</dbReference>
<dbReference type="EMBL" id="JACEZS010000022">
    <property type="protein sequence ID" value="MBA5607834.1"/>
    <property type="molecule type" value="Genomic_DNA"/>
</dbReference>
<dbReference type="AlphaFoldDB" id="A0A7W2I8R7"/>
<sequence length="105" mass="11127">MRATGMLAVVVAMALTGCYTVDQNRFSTFVAGTVTPGMPMEQALVRMTAEGFYCDGKAAPPAIVCTRSQQRIFPGSCIEQVNLSRAGSGKTLGAVDIAPIKCVHW</sequence>
<accession>A0A7W2I8R7</accession>
<proteinExistence type="predicted"/>
<keyword evidence="2" id="KW-1185">Reference proteome</keyword>
<evidence type="ECO:0000313" key="1">
    <source>
        <dbReference type="EMBL" id="MBA5607834.1"/>
    </source>
</evidence>
<evidence type="ECO:0008006" key="3">
    <source>
        <dbReference type="Google" id="ProtNLM"/>
    </source>
</evidence>
<comment type="caution">
    <text evidence="1">The sequence shown here is derived from an EMBL/GenBank/DDBJ whole genome shotgun (WGS) entry which is preliminary data.</text>
</comment>